<gene>
    <name evidence="2" type="ORF">GCM10008967_07280</name>
</gene>
<keyword evidence="3" id="KW-1185">Reference proteome</keyword>
<sequence>MLLVTGITGHSGKYFLQELIRNKYDGPIRCIVRANSDTSLIDNSGLNIEKIVGDLENQEFMNEVMSGVNTVVHIASIFYSVTLMRAAVKNDVKRAILVHTTGIYSRYKSASEEYKGIEKNIDKIIKESNSTIGLIYLRPTMIYGYINDSNMIVFIKMVDRLRLFPIIDQGRNLLQPVNGRDLGKAYYQVLRKSNIMSGDYILSGESPISMKELFRLISQILGKKTTFISVPLALGVFMAKFLKVCTLGKVDYIERVQRMGEDRSFSHKSATEDFDYQPMSLSEGLKIEIEEYLKKVQ</sequence>
<comment type="caution">
    <text evidence="2">The sequence shown here is derived from an EMBL/GenBank/DDBJ whole genome shotgun (WGS) entry which is preliminary data.</text>
</comment>
<reference evidence="2 3" key="1">
    <citation type="journal article" date="2019" name="Int. J. Syst. Evol. Microbiol.">
        <title>The Global Catalogue of Microorganisms (GCM) 10K type strain sequencing project: providing services to taxonomists for standard genome sequencing and annotation.</title>
        <authorList>
            <consortium name="The Broad Institute Genomics Platform"/>
            <consortium name="The Broad Institute Genome Sequencing Center for Infectious Disease"/>
            <person name="Wu L."/>
            <person name="Ma J."/>
        </authorList>
    </citation>
    <scope>NUCLEOTIDE SEQUENCE [LARGE SCALE GENOMIC DNA]</scope>
    <source>
        <strain evidence="2 3">JCM 9731</strain>
    </source>
</reference>
<evidence type="ECO:0000259" key="1">
    <source>
        <dbReference type="Pfam" id="PF05368"/>
    </source>
</evidence>
<accession>A0ABN0VWX0</accession>
<evidence type="ECO:0000313" key="3">
    <source>
        <dbReference type="Proteomes" id="UP001500782"/>
    </source>
</evidence>
<dbReference type="PANTHER" id="PTHR48079">
    <property type="entry name" value="PROTEIN YEEZ"/>
    <property type="match status" value="1"/>
</dbReference>
<dbReference type="RefSeq" id="WP_343796469.1">
    <property type="nucleotide sequence ID" value="NZ_BAAADJ010000006.1"/>
</dbReference>
<dbReference type="Pfam" id="PF05368">
    <property type="entry name" value="NmrA"/>
    <property type="match status" value="1"/>
</dbReference>
<name>A0ABN0VWX0_9BACI</name>
<protein>
    <submittedName>
        <fullName evidence="2">NAD-dependent epimerase/dehydratase family protein</fullName>
    </submittedName>
</protein>
<dbReference type="InterPro" id="IPR036291">
    <property type="entry name" value="NAD(P)-bd_dom_sf"/>
</dbReference>
<organism evidence="2 3">
    <name type="scientific">Bacillus carboniphilus</name>
    <dbReference type="NCBI Taxonomy" id="86663"/>
    <lineage>
        <taxon>Bacteria</taxon>
        <taxon>Bacillati</taxon>
        <taxon>Bacillota</taxon>
        <taxon>Bacilli</taxon>
        <taxon>Bacillales</taxon>
        <taxon>Bacillaceae</taxon>
        <taxon>Bacillus</taxon>
    </lineage>
</organism>
<dbReference type="Gene3D" id="3.40.50.720">
    <property type="entry name" value="NAD(P)-binding Rossmann-like Domain"/>
    <property type="match status" value="1"/>
</dbReference>
<feature type="domain" description="NmrA-like" evidence="1">
    <location>
        <begin position="2"/>
        <end position="233"/>
    </location>
</feature>
<evidence type="ECO:0000313" key="2">
    <source>
        <dbReference type="EMBL" id="GAA0319297.1"/>
    </source>
</evidence>
<dbReference type="InterPro" id="IPR051783">
    <property type="entry name" value="NAD(P)-dependent_oxidoreduct"/>
</dbReference>
<dbReference type="SUPFAM" id="SSF51735">
    <property type="entry name" value="NAD(P)-binding Rossmann-fold domains"/>
    <property type="match status" value="1"/>
</dbReference>
<dbReference type="PANTHER" id="PTHR48079:SF6">
    <property type="entry name" value="NAD(P)-BINDING DOMAIN-CONTAINING PROTEIN-RELATED"/>
    <property type="match status" value="1"/>
</dbReference>
<dbReference type="InterPro" id="IPR008030">
    <property type="entry name" value="NmrA-like"/>
</dbReference>
<dbReference type="Proteomes" id="UP001500782">
    <property type="component" value="Unassembled WGS sequence"/>
</dbReference>
<proteinExistence type="predicted"/>
<dbReference type="EMBL" id="BAAADJ010000006">
    <property type="protein sequence ID" value="GAA0319297.1"/>
    <property type="molecule type" value="Genomic_DNA"/>
</dbReference>